<organism evidence="1 2">
    <name type="scientific">Umezawaea tangerina</name>
    <dbReference type="NCBI Taxonomy" id="84725"/>
    <lineage>
        <taxon>Bacteria</taxon>
        <taxon>Bacillati</taxon>
        <taxon>Actinomycetota</taxon>
        <taxon>Actinomycetes</taxon>
        <taxon>Pseudonocardiales</taxon>
        <taxon>Pseudonocardiaceae</taxon>
        <taxon>Umezawaea</taxon>
    </lineage>
</organism>
<protein>
    <submittedName>
        <fullName evidence="1">SnoaL-like protein</fullName>
    </submittedName>
</protein>
<comment type="caution">
    <text evidence="1">The sequence shown here is derived from an EMBL/GenBank/DDBJ whole genome shotgun (WGS) entry which is preliminary data.</text>
</comment>
<gene>
    <name evidence="1" type="ORF">CLV43_108442</name>
</gene>
<dbReference type="RefSeq" id="WP_106190460.1">
    <property type="nucleotide sequence ID" value="NZ_PVTF01000008.1"/>
</dbReference>
<evidence type="ECO:0000313" key="2">
    <source>
        <dbReference type="Proteomes" id="UP000239494"/>
    </source>
</evidence>
<sequence>MDNEKLMTVWCRMWNEDPALAHDLMTDECVQWSGNTTGLDAVVGPREQEEFVTAYRAEHVNVFTPRVLVDGGDRFAYLWDVRTADGRVLTGVDVNVVRDGRVHENWTFVGERHDGQADPEPEAADRAVLEDLALGWTGDGPVADRFRGTAADDLDLAVTAHREVVVDPDRGRVALLRTTGEDAVSGVDLFAVREGRVARAWSLTGVRPFRY</sequence>
<dbReference type="SUPFAM" id="SSF54427">
    <property type="entry name" value="NTF2-like"/>
    <property type="match status" value="1"/>
</dbReference>
<keyword evidence="2" id="KW-1185">Reference proteome</keyword>
<reference evidence="1 2" key="1">
    <citation type="submission" date="2018-03" db="EMBL/GenBank/DDBJ databases">
        <title>Genomic Encyclopedia of Archaeal and Bacterial Type Strains, Phase II (KMG-II): from individual species to whole genera.</title>
        <authorList>
            <person name="Goeker M."/>
        </authorList>
    </citation>
    <scope>NUCLEOTIDE SEQUENCE [LARGE SCALE GENOMIC DNA]</scope>
    <source>
        <strain evidence="1 2">DSM 44720</strain>
    </source>
</reference>
<dbReference type="InterPro" id="IPR032710">
    <property type="entry name" value="NTF2-like_dom_sf"/>
</dbReference>
<dbReference type="AlphaFoldDB" id="A0A2T0T050"/>
<dbReference type="EMBL" id="PVTF01000008">
    <property type="protein sequence ID" value="PRY39042.1"/>
    <property type="molecule type" value="Genomic_DNA"/>
</dbReference>
<dbReference type="OrthoDB" id="4260882at2"/>
<dbReference type="Proteomes" id="UP000239494">
    <property type="component" value="Unassembled WGS sequence"/>
</dbReference>
<accession>A0A2T0T050</accession>
<proteinExistence type="predicted"/>
<name>A0A2T0T050_9PSEU</name>
<dbReference type="Gene3D" id="3.10.450.50">
    <property type="match status" value="1"/>
</dbReference>
<evidence type="ECO:0000313" key="1">
    <source>
        <dbReference type="EMBL" id="PRY39042.1"/>
    </source>
</evidence>